<name>A0AAJ6XB89_POPEU</name>
<reference evidence="2" key="1">
    <citation type="submission" date="2025-08" db="UniProtKB">
        <authorList>
            <consortium name="RefSeq"/>
        </authorList>
    </citation>
    <scope>IDENTIFICATION</scope>
</reference>
<accession>A0AAJ6XB89</accession>
<dbReference type="KEGG" id="peu:105116446"/>
<evidence type="ECO:0000313" key="2">
    <source>
        <dbReference type="RefSeq" id="XP_011012119.1"/>
    </source>
</evidence>
<dbReference type="Proteomes" id="UP000694918">
    <property type="component" value="Unplaced"/>
</dbReference>
<organism evidence="1 2">
    <name type="scientific">Populus euphratica</name>
    <name type="common">Euphrates poplar</name>
    <dbReference type="NCBI Taxonomy" id="75702"/>
    <lineage>
        <taxon>Eukaryota</taxon>
        <taxon>Viridiplantae</taxon>
        <taxon>Streptophyta</taxon>
        <taxon>Embryophyta</taxon>
        <taxon>Tracheophyta</taxon>
        <taxon>Spermatophyta</taxon>
        <taxon>Magnoliopsida</taxon>
        <taxon>eudicotyledons</taxon>
        <taxon>Gunneridae</taxon>
        <taxon>Pentapetalae</taxon>
        <taxon>rosids</taxon>
        <taxon>fabids</taxon>
        <taxon>Malpighiales</taxon>
        <taxon>Salicaceae</taxon>
        <taxon>Saliceae</taxon>
        <taxon>Populus</taxon>
    </lineage>
</organism>
<gene>
    <name evidence="2" type="primary">LOC105116446</name>
</gene>
<sequence length="180" mass="20721">MPNWMSYRGEGCPLTFHIPPVFQGLVVWVARRPVEKDDRYGFNTDIIIIIRNKSNGLQLFEDNRTLTPDGWIRYINRSEMAMEDYCGDDDLELYISYDELHIIKECGVHVIAGKSDSFEESEVKRDAVMPSPPPYHLLHHPHCGSITASTPKQWSDYLFAKLQGHGLALTFYGEKILEFV</sequence>
<dbReference type="AlphaFoldDB" id="A0AAJ6XB89"/>
<protein>
    <submittedName>
        <fullName evidence="2">Uncharacterized protein LOC105116446</fullName>
    </submittedName>
</protein>
<dbReference type="GeneID" id="105116446"/>
<proteinExistence type="predicted"/>
<dbReference type="RefSeq" id="XP_011012119.1">
    <property type="nucleotide sequence ID" value="XM_011013817.1"/>
</dbReference>
<evidence type="ECO:0000313" key="1">
    <source>
        <dbReference type="Proteomes" id="UP000694918"/>
    </source>
</evidence>
<keyword evidence="1" id="KW-1185">Reference proteome</keyword>